<dbReference type="STRING" id="2769.R7Q2S1"/>
<protein>
    <recommendedName>
        <fullName evidence="2">Protein kinase domain-containing protein</fullName>
    </recommendedName>
</protein>
<dbReference type="PANTHER" id="PTHR11909">
    <property type="entry name" value="CASEIN KINASE-RELATED"/>
    <property type="match status" value="1"/>
</dbReference>
<dbReference type="GO" id="GO:0004672">
    <property type="term" value="F:protein kinase activity"/>
    <property type="evidence" value="ECO:0007669"/>
    <property type="project" value="InterPro"/>
</dbReference>
<dbReference type="RefSeq" id="XP_005711853.1">
    <property type="nucleotide sequence ID" value="XM_005711796.1"/>
</dbReference>
<keyword evidence="4" id="KW-1185">Reference proteome</keyword>
<dbReference type="PROSITE" id="PS50011">
    <property type="entry name" value="PROTEIN_KINASE_DOM"/>
    <property type="match status" value="1"/>
</dbReference>
<feature type="compositionally biased region" description="Low complexity" evidence="1">
    <location>
        <begin position="513"/>
        <end position="525"/>
    </location>
</feature>
<dbReference type="AlphaFoldDB" id="R7Q2S1"/>
<evidence type="ECO:0000313" key="3">
    <source>
        <dbReference type="EMBL" id="CDF32188.1"/>
    </source>
</evidence>
<organism evidence="3 4">
    <name type="scientific">Chondrus crispus</name>
    <name type="common">Carrageen Irish moss</name>
    <name type="synonym">Polymorpha crispa</name>
    <dbReference type="NCBI Taxonomy" id="2769"/>
    <lineage>
        <taxon>Eukaryota</taxon>
        <taxon>Rhodophyta</taxon>
        <taxon>Florideophyceae</taxon>
        <taxon>Rhodymeniophycidae</taxon>
        <taxon>Gigartinales</taxon>
        <taxon>Gigartinaceae</taxon>
        <taxon>Chondrus</taxon>
    </lineage>
</organism>
<sequence>MESSDNNIRASKNDDGSVFFPGRPLRMLESLLNDVKSRENELKVTRARIDAEEAALQKALINIKAENIVLDKERRRTITELNRALFERDRRAAAAVKPGTREKKVVREFKKNGPINDRWVVIDMIAQGSSSIVMGGVDMRHSNAVAIRYEPDPVRKVCLERDRIVYESRVLADNDIHKEHNPKVRYLGPALDGYVLIMDRLGPSLEDERPFWKHKVDHEAAMLIGCTIVGRLEALHRAGYVHGNIQPAHIVSDWKQLGGYHLISFSTAWNFICPITGNFQTMQPRTEIVGTPRYASILSHQRHIVDRCSDLESLGYVMVEMMTGSLPWSNLPEKLSATDHAKIVLLKRELATSKHVQGLPPRMIEYLLALKKLSFNQVPNYELFSSFLDSHASPKKPARSAENVDAIEVGTLAEISAEPGLPMSPPQRPRRNLSTASDRGLRTAVSKVSAASIPVVSVEEPMSPAPPETQITNAAHATWAENVAAITGSGRRVAPTRPNAVDGEAIPGRRPSRSLSHAASAFSASDYNSDVE</sequence>
<reference evidence="4" key="1">
    <citation type="journal article" date="2013" name="Proc. Natl. Acad. Sci. U.S.A.">
        <title>Genome structure and metabolic features in the red seaweed Chondrus crispus shed light on evolution of the Archaeplastida.</title>
        <authorList>
            <person name="Collen J."/>
            <person name="Porcel B."/>
            <person name="Carre W."/>
            <person name="Ball S.G."/>
            <person name="Chaparro C."/>
            <person name="Tonon T."/>
            <person name="Barbeyron T."/>
            <person name="Michel G."/>
            <person name="Noel B."/>
            <person name="Valentin K."/>
            <person name="Elias M."/>
            <person name="Artiguenave F."/>
            <person name="Arun A."/>
            <person name="Aury J.M."/>
            <person name="Barbosa-Neto J.F."/>
            <person name="Bothwell J.H."/>
            <person name="Bouget F.Y."/>
            <person name="Brillet L."/>
            <person name="Cabello-Hurtado F."/>
            <person name="Capella-Gutierrez S."/>
            <person name="Charrier B."/>
            <person name="Cladiere L."/>
            <person name="Cock J.M."/>
            <person name="Coelho S.M."/>
            <person name="Colleoni C."/>
            <person name="Czjzek M."/>
            <person name="Da Silva C."/>
            <person name="Delage L."/>
            <person name="Denoeud F."/>
            <person name="Deschamps P."/>
            <person name="Dittami S.M."/>
            <person name="Gabaldon T."/>
            <person name="Gachon C.M."/>
            <person name="Groisillier A."/>
            <person name="Herve C."/>
            <person name="Jabbari K."/>
            <person name="Katinka M."/>
            <person name="Kloareg B."/>
            <person name="Kowalczyk N."/>
            <person name="Labadie K."/>
            <person name="Leblanc C."/>
            <person name="Lopez P.J."/>
            <person name="McLachlan D.H."/>
            <person name="Meslet-Cladiere L."/>
            <person name="Moustafa A."/>
            <person name="Nehr Z."/>
            <person name="Nyvall Collen P."/>
            <person name="Panaud O."/>
            <person name="Partensky F."/>
            <person name="Poulain J."/>
            <person name="Rensing S.A."/>
            <person name="Rousvoal S."/>
            <person name="Samson G."/>
            <person name="Symeonidi A."/>
            <person name="Weissenbach J."/>
            <person name="Zambounis A."/>
            <person name="Wincker P."/>
            <person name="Boyen C."/>
        </authorList>
    </citation>
    <scope>NUCLEOTIDE SEQUENCE [LARGE SCALE GENOMIC DNA]</scope>
    <source>
        <strain evidence="4">cv. Stackhouse</strain>
    </source>
</reference>
<evidence type="ECO:0000313" key="4">
    <source>
        <dbReference type="Proteomes" id="UP000012073"/>
    </source>
</evidence>
<dbReference type="Gene3D" id="1.10.510.10">
    <property type="entry name" value="Transferase(Phosphotransferase) domain 1"/>
    <property type="match status" value="1"/>
</dbReference>
<dbReference type="PhylomeDB" id="R7Q2S1"/>
<dbReference type="Proteomes" id="UP000012073">
    <property type="component" value="Unassembled WGS sequence"/>
</dbReference>
<feature type="region of interest" description="Disordered" evidence="1">
    <location>
        <begin position="489"/>
        <end position="532"/>
    </location>
</feature>
<gene>
    <name evidence="3" type="ORF">CHC_T00001413001</name>
</gene>
<dbReference type="InterPro" id="IPR050235">
    <property type="entry name" value="CK1_Ser-Thr_kinase"/>
</dbReference>
<dbReference type="SMART" id="SM00220">
    <property type="entry name" value="S_TKc"/>
    <property type="match status" value="1"/>
</dbReference>
<name>R7Q2S1_CHOCR</name>
<dbReference type="OrthoDB" id="2687620at2759"/>
<dbReference type="InterPro" id="IPR011009">
    <property type="entry name" value="Kinase-like_dom_sf"/>
</dbReference>
<evidence type="ECO:0000259" key="2">
    <source>
        <dbReference type="PROSITE" id="PS50011"/>
    </source>
</evidence>
<dbReference type="GeneID" id="17319545"/>
<dbReference type="Gramene" id="CDF32188">
    <property type="protein sequence ID" value="CDF32188"/>
    <property type="gene ID" value="CHC_T00001413001"/>
</dbReference>
<dbReference type="SUPFAM" id="SSF56112">
    <property type="entry name" value="Protein kinase-like (PK-like)"/>
    <property type="match status" value="1"/>
</dbReference>
<dbReference type="KEGG" id="ccp:CHC_T00001413001"/>
<evidence type="ECO:0000256" key="1">
    <source>
        <dbReference type="SAM" id="MobiDB-lite"/>
    </source>
</evidence>
<accession>R7Q2S1</accession>
<dbReference type="GO" id="GO:0005524">
    <property type="term" value="F:ATP binding"/>
    <property type="evidence" value="ECO:0007669"/>
    <property type="project" value="InterPro"/>
</dbReference>
<dbReference type="OMA" id="HATWAEN"/>
<proteinExistence type="predicted"/>
<dbReference type="InterPro" id="IPR000719">
    <property type="entry name" value="Prot_kinase_dom"/>
</dbReference>
<feature type="domain" description="Protein kinase" evidence="2">
    <location>
        <begin position="119"/>
        <end position="384"/>
    </location>
</feature>
<feature type="region of interest" description="Disordered" evidence="1">
    <location>
        <begin position="415"/>
        <end position="441"/>
    </location>
</feature>
<dbReference type="EMBL" id="HG001459">
    <property type="protein sequence ID" value="CDF32188.1"/>
    <property type="molecule type" value="Genomic_DNA"/>
</dbReference>